<evidence type="ECO:0008006" key="3">
    <source>
        <dbReference type="Google" id="ProtNLM"/>
    </source>
</evidence>
<reference evidence="1 2" key="1">
    <citation type="journal article" date="2023" name="Proc. Natl. Acad. Sci. U.S.A.">
        <title>A global phylogenomic analysis of the shiitake genus Lentinula.</title>
        <authorList>
            <person name="Sierra-Patev S."/>
            <person name="Min B."/>
            <person name="Naranjo-Ortiz M."/>
            <person name="Looney B."/>
            <person name="Konkel Z."/>
            <person name="Slot J.C."/>
            <person name="Sakamoto Y."/>
            <person name="Steenwyk J.L."/>
            <person name="Rokas A."/>
            <person name="Carro J."/>
            <person name="Camarero S."/>
            <person name="Ferreira P."/>
            <person name="Molpeceres G."/>
            <person name="Ruiz-Duenas F.J."/>
            <person name="Serrano A."/>
            <person name="Henrissat B."/>
            <person name="Drula E."/>
            <person name="Hughes K.W."/>
            <person name="Mata J.L."/>
            <person name="Ishikawa N.K."/>
            <person name="Vargas-Isla R."/>
            <person name="Ushijima S."/>
            <person name="Smith C.A."/>
            <person name="Donoghue J."/>
            <person name="Ahrendt S."/>
            <person name="Andreopoulos W."/>
            <person name="He G."/>
            <person name="LaButti K."/>
            <person name="Lipzen A."/>
            <person name="Ng V."/>
            <person name="Riley R."/>
            <person name="Sandor L."/>
            <person name="Barry K."/>
            <person name="Martinez A.T."/>
            <person name="Xiao Y."/>
            <person name="Gibbons J.G."/>
            <person name="Terashima K."/>
            <person name="Grigoriev I.V."/>
            <person name="Hibbett D."/>
        </authorList>
    </citation>
    <scope>NUCLEOTIDE SEQUENCE [LARGE SCALE GENOMIC DNA]</scope>
    <source>
        <strain evidence="1 2">TFB7810</strain>
    </source>
</reference>
<dbReference type="Proteomes" id="UP001142393">
    <property type="component" value="Unassembled WGS sequence"/>
</dbReference>
<keyword evidence="2" id="KW-1185">Reference proteome</keyword>
<accession>A0A9W8TXJ8</accession>
<dbReference type="EMBL" id="JANVFU010000007">
    <property type="protein sequence ID" value="KAJ3744507.1"/>
    <property type="molecule type" value="Genomic_DNA"/>
</dbReference>
<dbReference type="SUPFAM" id="SSF52540">
    <property type="entry name" value="P-loop containing nucleoside triphosphate hydrolases"/>
    <property type="match status" value="1"/>
</dbReference>
<proteinExistence type="predicted"/>
<gene>
    <name evidence="1" type="ORF">DFH05DRAFT_1525555</name>
</gene>
<dbReference type="AlphaFoldDB" id="A0A9W8TXJ8"/>
<dbReference type="Gene3D" id="3.40.50.300">
    <property type="entry name" value="P-loop containing nucleotide triphosphate hydrolases"/>
    <property type="match status" value="1"/>
</dbReference>
<protein>
    <recommendedName>
        <fullName evidence="3">G domain-containing protein</fullName>
    </recommendedName>
</protein>
<comment type="caution">
    <text evidence="1">The sequence shown here is derived from an EMBL/GenBank/DDBJ whole genome shotgun (WGS) entry which is preliminary data.</text>
</comment>
<evidence type="ECO:0000313" key="1">
    <source>
        <dbReference type="EMBL" id="KAJ3744507.1"/>
    </source>
</evidence>
<dbReference type="InterPro" id="IPR027417">
    <property type="entry name" value="P-loop_NTPase"/>
</dbReference>
<organism evidence="1 2">
    <name type="scientific">Lentinula detonsa</name>
    <dbReference type="NCBI Taxonomy" id="2804962"/>
    <lineage>
        <taxon>Eukaryota</taxon>
        <taxon>Fungi</taxon>
        <taxon>Dikarya</taxon>
        <taxon>Basidiomycota</taxon>
        <taxon>Agaricomycotina</taxon>
        <taxon>Agaricomycetes</taxon>
        <taxon>Agaricomycetidae</taxon>
        <taxon>Agaricales</taxon>
        <taxon>Marasmiineae</taxon>
        <taxon>Omphalotaceae</taxon>
        <taxon>Lentinula</taxon>
    </lineage>
</organism>
<evidence type="ECO:0000313" key="2">
    <source>
        <dbReference type="Proteomes" id="UP001142393"/>
    </source>
</evidence>
<sequence length="202" mass="21735">MTIQPPWVKRQINFVLIGGTGVGKTAMLELLANIWAGVQPVGFKATHQGLHPAVRPTFLNSAPFPAPMGTRLISSILPDSLTPEGLTWLDSEHKAAIVNAIKKHFETIDAVIILANGTLARLGAATGRALTTISGMFPKSIVNNIAFIFTMVPDPIMFNFDQASLPVELKAKICSIIICLLSGSSTRKGLLRDSCEGFKDVR</sequence>
<name>A0A9W8TXJ8_9AGAR</name>